<evidence type="ECO:0000256" key="3">
    <source>
        <dbReference type="ARBA" id="ARBA00009400"/>
    </source>
</evidence>
<dbReference type="UniPathway" id="UPA00253">
    <property type="reaction ID" value="UER00331"/>
</dbReference>
<evidence type="ECO:0000256" key="9">
    <source>
        <dbReference type="ARBA" id="ARBA00033102"/>
    </source>
</evidence>
<dbReference type="InterPro" id="IPR037128">
    <property type="entry name" value="Quinolinate_PRibosylTase_N_sf"/>
</dbReference>
<dbReference type="InterPro" id="IPR002638">
    <property type="entry name" value="Quinolinate_PRibosylTrfase_C"/>
</dbReference>
<dbReference type="InterPro" id="IPR013785">
    <property type="entry name" value="Aldolase_TIM"/>
</dbReference>
<dbReference type="GO" id="GO:0005737">
    <property type="term" value="C:cytoplasm"/>
    <property type="evidence" value="ECO:0007669"/>
    <property type="project" value="TreeGrafter"/>
</dbReference>
<organism evidence="16 17">
    <name type="scientific">Maledivibacter halophilus</name>
    <dbReference type="NCBI Taxonomy" id="36842"/>
    <lineage>
        <taxon>Bacteria</taxon>
        <taxon>Bacillati</taxon>
        <taxon>Bacillota</taxon>
        <taxon>Clostridia</taxon>
        <taxon>Peptostreptococcales</taxon>
        <taxon>Caminicellaceae</taxon>
        <taxon>Maledivibacter</taxon>
    </lineage>
</organism>
<evidence type="ECO:0000259" key="15">
    <source>
        <dbReference type="Pfam" id="PF02749"/>
    </source>
</evidence>
<evidence type="ECO:0000256" key="1">
    <source>
        <dbReference type="ARBA" id="ARBA00003237"/>
    </source>
</evidence>
<reference evidence="16 17" key="1">
    <citation type="submission" date="2017-02" db="EMBL/GenBank/DDBJ databases">
        <authorList>
            <person name="Peterson S.W."/>
        </authorList>
    </citation>
    <scope>NUCLEOTIDE SEQUENCE [LARGE SCALE GENOMIC DNA]</scope>
    <source>
        <strain evidence="16 17">M1</strain>
    </source>
</reference>
<dbReference type="Proteomes" id="UP000190285">
    <property type="component" value="Unassembled WGS sequence"/>
</dbReference>
<dbReference type="GO" id="GO:0034213">
    <property type="term" value="P:quinolinate catabolic process"/>
    <property type="evidence" value="ECO:0007669"/>
    <property type="project" value="TreeGrafter"/>
</dbReference>
<evidence type="ECO:0000256" key="7">
    <source>
        <dbReference type="ARBA" id="ARBA00022676"/>
    </source>
</evidence>
<dbReference type="PANTHER" id="PTHR32179">
    <property type="entry name" value="NICOTINATE-NUCLEOTIDE PYROPHOSPHORYLASE [CARBOXYLATING]"/>
    <property type="match status" value="1"/>
</dbReference>
<keyword evidence="8 12" id="KW-0808">Transferase</keyword>
<dbReference type="InterPro" id="IPR027277">
    <property type="entry name" value="NadC/ModD"/>
</dbReference>
<evidence type="ECO:0000313" key="16">
    <source>
        <dbReference type="EMBL" id="SKC92073.1"/>
    </source>
</evidence>
<evidence type="ECO:0000256" key="8">
    <source>
        <dbReference type="ARBA" id="ARBA00022679"/>
    </source>
</evidence>
<comment type="function">
    <text evidence="1">Involved in the catabolism of quinolinic acid (QA).</text>
</comment>
<feature type="domain" description="Quinolinate phosphoribosyl transferase N-terminal" evidence="15">
    <location>
        <begin position="23"/>
        <end position="108"/>
    </location>
</feature>
<dbReference type="Pfam" id="PF01729">
    <property type="entry name" value="QRPTase_C"/>
    <property type="match status" value="1"/>
</dbReference>
<proteinExistence type="inferred from homology"/>
<dbReference type="GO" id="GO:0004514">
    <property type="term" value="F:nicotinate-nucleotide diphosphorylase (carboxylating) activity"/>
    <property type="evidence" value="ECO:0007669"/>
    <property type="project" value="UniProtKB-EC"/>
</dbReference>
<dbReference type="RefSeq" id="WP_079495984.1">
    <property type="nucleotide sequence ID" value="NZ_FUZT01000027.1"/>
</dbReference>
<evidence type="ECO:0000313" key="17">
    <source>
        <dbReference type="Proteomes" id="UP000190285"/>
    </source>
</evidence>
<dbReference type="GO" id="GO:0009435">
    <property type="term" value="P:NAD+ biosynthetic process"/>
    <property type="evidence" value="ECO:0007669"/>
    <property type="project" value="UniProtKB-UniPathway"/>
</dbReference>
<feature type="domain" description="Quinolinate phosphoribosyl transferase C-terminal" evidence="14">
    <location>
        <begin position="110"/>
        <end position="274"/>
    </location>
</feature>
<feature type="binding site" evidence="13">
    <location>
        <begin position="131"/>
        <end position="133"/>
    </location>
    <ligand>
        <name>substrate</name>
    </ligand>
</feature>
<evidence type="ECO:0000256" key="6">
    <source>
        <dbReference type="ARBA" id="ARBA00022642"/>
    </source>
</evidence>
<dbReference type="CDD" id="cd01572">
    <property type="entry name" value="QPRTase"/>
    <property type="match status" value="1"/>
</dbReference>
<feature type="binding site" evidence="13">
    <location>
        <position position="165"/>
    </location>
    <ligand>
        <name>substrate</name>
    </ligand>
</feature>
<dbReference type="InterPro" id="IPR022412">
    <property type="entry name" value="Quinolinate_PRibosylTrfase_N"/>
</dbReference>
<comment type="catalytic activity">
    <reaction evidence="10">
        <text>nicotinate beta-D-ribonucleotide + CO2 + diphosphate = quinolinate + 5-phospho-alpha-D-ribose 1-diphosphate + 2 H(+)</text>
        <dbReference type="Rhea" id="RHEA:12733"/>
        <dbReference type="ChEBI" id="CHEBI:15378"/>
        <dbReference type="ChEBI" id="CHEBI:16526"/>
        <dbReference type="ChEBI" id="CHEBI:29959"/>
        <dbReference type="ChEBI" id="CHEBI:33019"/>
        <dbReference type="ChEBI" id="CHEBI:57502"/>
        <dbReference type="ChEBI" id="CHEBI:58017"/>
        <dbReference type="EC" id="2.4.2.19"/>
    </reaction>
</comment>
<keyword evidence="6" id="KW-0662">Pyridine nucleotide biosynthesis</keyword>
<dbReference type="EC" id="2.4.2.19" evidence="5"/>
<dbReference type="EMBL" id="FUZT01000027">
    <property type="protein sequence ID" value="SKC92073.1"/>
    <property type="molecule type" value="Genomic_DNA"/>
</dbReference>
<evidence type="ECO:0000256" key="13">
    <source>
        <dbReference type="PIRSR" id="PIRSR006250-1"/>
    </source>
</evidence>
<keyword evidence="17" id="KW-1185">Reference proteome</keyword>
<feature type="binding site" evidence="13">
    <location>
        <begin position="260"/>
        <end position="262"/>
    </location>
    <ligand>
        <name>substrate</name>
    </ligand>
</feature>
<dbReference type="Gene3D" id="3.20.20.70">
    <property type="entry name" value="Aldolase class I"/>
    <property type="match status" value="1"/>
</dbReference>
<evidence type="ECO:0000256" key="5">
    <source>
        <dbReference type="ARBA" id="ARBA00011944"/>
    </source>
</evidence>
<dbReference type="SUPFAM" id="SSF51690">
    <property type="entry name" value="Nicotinate/Quinolinate PRTase C-terminal domain-like"/>
    <property type="match status" value="1"/>
</dbReference>
<feature type="binding site" evidence="13">
    <location>
        <position position="155"/>
    </location>
    <ligand>
        <name>substrate</name>
    </ligand>
</feature>
<evidence type="ECO:0000256" key="11">
    <source>
        <dbReference type="ARBA" id="ARBA00069173"/>
    </source>
</evidence>
<feature type="binding site" evidence="13">
    <location>
        <position position="216"/>
    </location>
    <ligand>
        <name>substrate</name>
    </ligand>
</feature>
<evidence type="ECO:0000256" key="12">
    <source>
        <dbReference type="PIRNR" id="PIRNR006250"/>
    </source>
</evidence>
<dbReference type="PANTHER" id="PTHR32179:SF3">
    <property type="entry name" value="NICOTINATE-NUCLEOTIDE PYROPHOSPHORYLASE [CARBOXYLATING]"/>
    <property type="match status" value="1"/>
</dbReference>
<dbReference type="Pfam" id="PF02749">
    <property type="entry name" value="QRPTase_N"/>
    <property type="match status" value="1"/>
</dbReference>
<dbReference type="FunFam" id="3.90.1170.20:FF:000001">
    <property type="entry name" value="Nicotinate-nucleotide diphosphorylase (Carboxylating)"/>
    <property type="match status" value="1"/>
</dbReference>
<comment type="similarity">
    <text evidence="3 12">Belongs to the NadC/ModD family.</text>
</comment>
<dbReference type="Gene3D" id="3.90.1170.20">
    <property type="entry name" value="Quinolinate phosphoribosyl transferase, N-terminal domain"/>
    <property type="match status" value="1"/>
</dbReference>
<comment type="pathway">
    <text evidence="2">Cofactor biosynthesis; NAD(+) biosynthesis; nicotinate D-ribonucleotide from quinolinate: step 1/1.</text>
</comment>
<name>A0A1T5MVQ3_9FIRM</name>
<feature type="binding site" evidence="13">
    <location>
        <position position="195"/>
    </location>
    <ligand>
        <name>substrate</name>
    </ligand>
</feature>
<evidence type="ECO:0000256" key="10">
    <source>
        <dbReference type="ARBA" id="ARBA00047445"/>
    </source>
</evidence>
<dbReference type="InterPro" id="IPR004393">
    <property type="entry name" value="NadC"/>
</dbReference>
<dbReference type="NCBIfam" id="TIGR00078">
    <property type="entry name" value="nadC"/>
    <property type="match status" value="1"/>
</dbReference>
<sequence length="277" mass="30195">MFNWVLIDEIIVNALKEDISNIDITTDNLIDNKSISKACMITKENGVIAGLAVAKRVFEMIDGEIKVIFNVKDGDEVTKGVNIAEIKGSTKAILKGERIALNILQRMSGIASISKKYSEIVKDYPVRIVDTRKTTPGLRILEKYAVRVGGCHNHRYNLSESVMIKDNHIRAVGGIKKAVAKIKDRTSHTVKIEVEVESVNKLKEAIEAGADIVMLDNMNIDEMTKAVKVAEGRVLLEASGGLNIGNIVDVAKTGVDIISVGALTHSAKAMDISLNIF</sequence>
<dbReference type="PIRSF" id="PIRSF006250">
    <property type="entry name" value="NadC_ModD"/>
    <property type="match status" value="1"/>
</dbReference>
<feature type="binding site" evidence="13">
    <location>
        <position position="98"/>
    </location>
    <ligand>
        <name>substrate</name>
    </ligand>
</feature>
<evidence type="ECO:0000256" key="4">
    <source>
        <dbReference type="ARBA" id="ARBA00011218"/>
    </source>
</evidence>
<dbReference type="STRING" id="36842.SAMN02194393_05424"/>
<accession>A0A1T5MVQ3</accession>
<dbReference type="InterPro" id="IPR036068">
    <property type="entry name" value="Nicotinate_pribotase-like_C"/>
</dbReference>
<dbReference type="OrthoDB" id="9782546at2"/>
<protein>
    <recommendedName>
        <fullName evidence="11">Probable nicotinate-nucleotide pyrophosphorylase [carboxylating]</fullName>
        <ecNumber evidence="5">2.4.2.19</ecNumber>
    </recommendedName>
    <alternativeName>
        <fullName evidence="9">Quinolinate phosphoribosyltransferase [decarboxylating]</fullName>
    </alternativeName>
</protein>
<feature type="binding site" evidence="13">
    <location>
        <begin position="239"/>
        <end position="241"/>
    </location>
    <ligand>
        <name>substrate</name>
    </ligand>
</feature>
<evidence type="ECO:0000259" key="14">
    <source>
        <dbReference type="Pfam" id="PF01729"/>
    </source>
</evidence>
<evidence type="ECO:0000256" key="2">
    <source>
        <dbReference type="ARBA" id="ARBA00004893"/>
    </source>
</evidence>
<gene>
    <name evidence="16" type="ORF">SAMN02194393_05424</name>
</gene>
<keyword evidence="7 12" id="KW-0328">Glycosyltransferase</keyword>
<dbReference type="AlphaFoldDB" id="A0A1T5MVQ3"/>
<comment type="subunit">
    <text evidence="4">Hexamer formed by 3 homodimers.</text>
</comment>
<dbReference type="FunFam" id="3.20.20.70:FF:000030">
    <property type="entry name" value="Nicotinate-nucleotide pyrophosphorylase, carboxylating"/>
    <property type="match status" value="1"/>
</dbReference>
<dbReference type="SUPFAM" id="SSF54675">
    <property type="entry name" value="Nicotinate/Quinolinate PRTase N-terminal domain-like"/>
    <property type="match status" value="1"/>
</dbReference>